<accession>A0A146G3G9</accession>
<dbReference type="Pfam" id="PF00534">
    <property type="entry name" value="Glycos_transf_1"/>
    <property type="match status" value="1"/>
</dbReference>
<dbReference type="RefSeq" id="WP_075077883.1">
    <property type="nucleotide sequence ID" value="NZ_BDCO01000002.1"/>
</dbReference>
<dbReference type="GO" id="GO:0016757">
    <property type="term" value="F:glycosyltransferase activity"/>
    <property type="evidence" value="ECO:0007669"/>
    <property type="project" value="InterPro"/>
</dbReference>
<protein>
    <submittedName>
        <fullName evidence="3">Glycosyltransferase</fullName>
    </submittedName>
</protein>
<dbReference type="InterPro" id="IPR001296">
    <property type="entry name" value="Glyco_trans_1"/>
</dbReference>
<sequence>MIKVLQVIDHLGSGGAQTVLLNLLKFRDQRDFSYTVACLHGKGGVAAELEAIGVPVVSLSPGKLPPLYVPNLARLLIKERFDIVHCHLFGANWLARPIAALCGQRAIFAHDHCNDALRERLAPFLVDRLTNLLSCKILAVSRTTREFLLRQEGLSDEVVEYFTNGVDVDAFQPPSPEARAAFRARWGLKPGDFVIGGIGRLVPQKDFTTFLRAAVLVAEKSTAARFVIFGEGPEEAELKALAESLGLGDHVRFAGYVGDRQAVYGAIDLLLLTSRYEGTPMVLLEAMAAGVPICATGVDGTAEILASRETALLFPPADPQAAAEAVLEMQNQPFSHKLSLAARSRVQADFSAKSLCHRLEQLYREMLPVAPTG</sequence>
<dbReference type="EMBL" id="BDCO01000002">
    <property type="protein sequence ID" value="GAT32023.1"/>
    <property type="molecule type" value="Genomic_DNA"/>
</dbReference>
<dbReference type="AlphaFoldDB" id="A0A146G3G9"/>
<dbReference type="Gene3D" id="3.40.50.2000">
    <property type="entry name" value="Glycogen Phosphorylase B"/>
    <property type="match status" value="2"/>
</dbReference>
<reference evidence="4" key="1">
    <citation type="journal article" date="2017" name="Genome Announc.">
        <title>Draft Genome Sequence of Terrimicrobium sacchariphilum NM-5T, a Facultative Anaerobic Soil Bacterium of the Class Spartobacteria.</title>
        <authorList>
            <person name="Qiu Y.L."/>
            <person name="Tourlousse D.M."/>
            <person name="Matsuura N."/>
            <person name="Ohashi A."/>
            <person name="Sekiguchi Y."/>
        </authorList>
    </citation>
    <scope>NUCLEOTIDE SEQUENCE [LARGE SCALE GENOMIC DNA]</scope>
    <source>
        <strain evidence="4">NM-5</strain>
    </source>
</reference>
<feature type="domain" description="Glycosyl transferase family 1" evidence="1">
    <location>
        <begin position="181"/>
        <end position="343"/>
    </location>
</feature>
<dbReference type="SUPFAM" id="SSF53756">
    <property type="entry name" value="UDP-Glycosyltransferase/glycogen phosphorylase"/>
    <property type="match status" value="1"/>
</dbReference>
<dbReference type="InterPro" id="IPR028098">
    <property type="entry name" value="Glyco_trans_4-like_N"/>
</dbReference>
<proteinExistence type="predicted"/>
<gene>
    <name evidence="3" type="ORF">TSACC_2420</name>
</gene>
<comment type="caution">
    <text evidence="3">The sequence shown here is derived from an EMBL/GenBank/DDBJ whole genome shotgun (WGS) entry which is preliminary data.</text>
</comment>
<dbReference type="InParanoid" id="A0A146G3G9"/>
<dbReference type="Proteomes" id="UP000076023">
    <property type="component" value="Unassembled WGS sequence"/>
</dbReference>
<evidence type="ECO:0000313" key="3">
    <source>
        <dbReference type="EMBL" id="GAT32023.1"/>
    </source>
</evidence>
<keyword evidence="3" id="KW-0808">Transferase</keyword>
<name>A0A146G3G9_TERSA</name>
<dbReference type="Pfam" id="PF13439">
    <property type="entry name" value="Glyco_transf_4"/>
    <property type="match status" value="1"/>
</dbReference>
<organism evidence="3 4">
    <name type="scientific">Terrimicrobium sacchariphilum</name>
    <dbReference type="NCBI Taxonomy" id="690879"/>
    <lineage>
        <taxon>Bacteria</taxon>
        <taxon>Pseudomonadati</taxon>
        <taxon>Verrucomicrobiota</taxon>
        <taxon>Terrimicrobiia</taxon>
        <taxon>Terrimicrobiales</taxon>
        <taxon>Terrimicrobiaceae</taxon>
        <taxon>Terrimicrobium</taxon>
    </lineage>
</organism>
<dbReference type="STRING" id="690879.TSACC_2420"/>
<dbReference type="OrthoDB" id="9806653at2"/>
<evidence type="ECO:0000259" key="2">
    <source>
        <dbReference type="Pfam" id="PF13439"/>
    </source>
</evidence>
<feature type="domain" description="Glycosyltransferase subfamily 4-like N-terminal" evidence="2">
    <location>
        <begin position="14"/>
        <end position="169"/>
    </location>
</feature>
<evidence type="ECO:0000259" key="1">
    <source>
        <dbReference type="Pfam" id="PF00534"/>
    </source>
</evidence>
<dbReference type="PANTHER" id="PTHR12526">
    <property type="entry name" value="GLYCOSYLTRANSFERASE"/>
    <property type="match status" value="1"/>
</dbReference>
<keyword evidence="4" id="KW-1185">Reference proteome</keyword>
<evidence type="ECO:0000313" key="4">
    <source>
        <dbReference type="Proteomes" id="UP000076023"/>
    </source>
</evidence>